<evidence type="ECO:0000259" key="2">
    <source>
        <dbReference type="Pfam" id="PF09851"/>
    </source>
</evidence>
<keyword evidence="4" id="KW-1185">Reference proteome</keyword>
<dbReference type="Proteomes" id="UP001501455">
    <property type="component" value="Unassembled WGS sequence"/>
</dbReference>
<sequence>MMFWYDGNMSGWGWFGMSLGMIVFWGLIITAFVLLFRALSRPAPGGPHDVTPGAPPTPPSAQQLLAERFARGEIDEEEYQRRLRVLHSTGADLTKH</sequence>
<organism evidence="3 4">
    <name type="scientific">Streptomyces prasinosporus</name>
    <dbReference type="NCBI Taxonomy" id="68256"/>
    <lineage>
        <taxon>Bacteria</taxon>
        <taxon>Bacillati</taxon>
        <taxon>Actinomycetota</taxon>
        <taxon>Actinomycetes</taxon>
        <taxon>Kitasatosporales</taxon>
        <taxon>Streptomycetaceae</taxon>
        <taxon>Streptomyces</taxon>
        <taxon>Streptomyces albogriseolus group</taxon>
    </lineage>
</organism>
<gene>
    <name evidence="3" type="ORF">GCM10019016_079250</name>
</gene>
<dbReference type="EMBL" id="BAAAXF010000057">
    <property type="protein sequence ID" value="GAA3500818.1"/>
    <property type="molecule type" value="Genomic_DNA"/>
</dbReference>
<keyword evidence="1" id="KW-0472">Membrane</keyword>
<dbReference type="GeneID" id="96647848"/>
<keyword evidence="1" id="KW-1133">Transmembrane helix</keyword>
<feature type="domain" description="SHOCT" evidence="2">
    <location>
        <begin position="63"/>
        <end position="86"/>
    </location>
</feature>
<comment type="caution">
    <text evidence="3">The sequence shown here is derived from an EMBL/GenBank/DDBJ whole genome shotgun (WGS) entry which is preliminary data.</text>
</comment>
<reference evidence="4" key="1">
    <citation type="journal article" date="2019" name="Int. J. Syst. Evol. Microbiol.">
        <title>The Global Catalogue of Microorganisms (GCM) 10K type strain sequencing project: providing services to taxonomists for standard genome sequencing and annotation.</title>
        <authorList>
            <consortium name="The Broad Institute Genomics Platform"/>
            <consortium name="The Broad Institute Genome Sequencing Center for Infectious Disease"/>
            <person name="Wu L."/>
            <person name="Ma J."/>
        </authorList>
    </citation>
    <scope>NUCLEOTIDE SEQUENCE [LARGE SCALE GENOMIC DNA]</scope>
    <source>
        <strain evidence="4">JCM 4816</strain>
    </source>
</reference>
<proteinExistence type="predicted"/>
<protein>
    <submittedName>
        <fullName evidence="3">SHOCT domain-containing protein</fullName>
    </submittedName>
</protein>
<name>A0ABP6U2B0_9ACTN</name>
<feature type="transmembrane region" description="Helical" evidence="1">
    <location>
        <begin position="12"/>
        <end position="36"/>
    </location>
</feature>
<dbReference type="RefSeq" id="WP_193459450.1">
    <property type="nucleotide sequence ID" value="NZ_BAAAXF010000057.1"/>
</dbReference>
<keyword evidence="1" id="KW-0812">Transmembrane</keyword>
<accession>A0ABP6U2B0</accession>
<evidence type="ECO:0000313" key="3">
    <source>
        <dbReference type="EMBL" id="GAA3500818.1"/>
    </source>
</evidence>
<evidence type="ECO:0000313" key="4">
    <source>
        <dbReference type="Proteomes" id="UP001501455"/>
    </source>
</evidence>
<dbReference type="InterPro" id="IPR018649">
    <property type="entry name" value="SHOCT"/>
</dbReference>
<evidence type="ECO:0000256" key="1">
    <source>
        <dbReference type="SAM" id="Phobius"/>
    </source>
</evidence>
<dbReference type="Pfam" id="PF09851">
    <property type="entry name" value="SHOCT"/>
    <property type="match status" value="1"/>
</dbReference>